<dbReference type="GO" id="GO:0005737">
    <property type="term" value="C:cytoplasm"/>
    <property type="evidence" value="ECO:0007669"/>
    <property type="project" value="TreeGrafter"/>
</dbReference>
<accession>A0A8E0VMK5</accession>
<protein>
    <submittedName>
        <fullName evidence="1">Proteasome subunit beta type</fullName>
    </submittedName>
</protein>
<dbReference type="EMBL" id="LUCM01004537">
    <property type="protein sequence ID" value="KAA0194206.1"/>
    <property type="molecule type" value="Genomic_DNA"/>
</dbReference>
<sequence length="162" mass="18523">MAGDHCAAIATDLRFGVNLQTISMDFPKVQQLGPRLFVGFPGLVTDNQTVLVCMEVFNGFRFQRLQFRKNIYELRENKSVKPQTITTMLSNLLYERRNLINYSNAFHNVFSTQSIEIVFPDGAHAFTSCEYTIGFLLSSLFIRGARLQPEKVTISDLKMRMD</sequence>
<dbReference type="SUPFAM" id="SSF56235">
    <property type="entry name" value="N-terminal nucleophile aminohydrolases (Ntn hydrolases)"/>
    <property type="match status" value="1"/>
</dbReference>
<dbReference type="GO" id="GO:0051603">
    <property type="term" value="P:proteolysis involved in protein catabolic process"/>
    <property type="evidence" value="ECO:0007669"/>
    <property type="project" value="InterPro"/>
</dbReference>
<organism evidence="1 2">
    <name type="scientific">Fasciolopsis buskii</name>
    <dbReference type="NCBI Taxonomy" id="27845"/>
    <lineage>
        <taxon>Eukaryota</taxon>
        <taxon>Metazoa</taxon>
        <taxon>Spiralia</taxon>
        <taxon>Lophotrochozoa</taxon>
        <taxon>Platyhelminthes</taxon>
        <taxon>Trematoda</taxon>
        <taxon>Digenea</taxon>
        <taxon>Plagiorchiida</taxon>
        <taxon>Echinostomata</taxon>
        <taxon>Echinostomatoidea</taxon>
        <taxon>Fasciolidae</taxon>
        <taxon>Fasciolopsis</taxon>
    </lineage>
</organism>
<name>A0A8E0VMK5_9TREM</name>
<evidence type="ECO:0000313" key="2">
    <source>
        <dbReference type="Proteomes" id="UP000728185"/>
    </source>
</evidence>
<dbReference type="AlphaFoldDB" id="A0A8E0VMK5"/>
<reference evidence="1" key="1">
    <citation type="submission" date="2019-05" db="EMBL/GenBank/DDBJ databases">
        <title>Annotation for the trematode Fasciolopsis buski.</title>
        <authorList>
            <person name="Choi Y.-J."/>
        </authorList>
    </citation>
    <scope>NUCLEOTIDE SEQUENCE</scope>
    <source>
        <strain evidence="1">HT</strain>
        <tissue evidence="1">Whole worm</tissue>
    </source>
</reference>
<proteinExistence type="predicted"/>
<dbReference type="Gene3D" id="3.60.20.10">
    <property type="entry name" value="Glutamine Phosphoribosylpyrophosphate, subunit 1, domain 1"/>
    <property type="match status" value="1"/>
</dbReference>
<dbReference type="OrthoDB" id="204949at2759"/>
<dbReference type="PANTHER" id="PTHR32194">
    <property type="entry name" value="METALLOPROTEASE TLDD"/>
    <property type="match status" value="1"/>
</dbReference>
<keyword evidence="2" id="KW-1185">Reference proteome</keyword>
<dbReference type="GO" id="GO:0005839">
    <property type="term" value="C:proteasome core complex"/>
    <property type="evidence" value="ECO:0007669"/>
    <property type="project" value="InterPro"/>
</dbReference>
<gene>
    <name evidence="1" type="ORF">FBUS_11345</name>
</gene>
<dbReference type="InterPro" id="IPR023333">
    <property type="entry name" value="Proteasome_suB-type"/>
</dbReference>
<keyword evidence="1" id="KW-0647">Proteasome</keyword>
<comment type="caution">
    <text evidence="1">The sequence shown here is derived from an EMBL/GenBank/DDBJ whole genome shotgun (WGS) entry which is preliminary data.</text>
</comment>
<evidence type="ECO:0000313" key="1">
    <source>
        <dbReference type="EMBL" id="KAA0194206.1"/>
    </source>
</evidence>
<dbReference type="InterPro" id="IPR029055">
    <property type="entry name" value="Ntn_hydrolases_N"/>
</dbReference>
<dbReference type="InterPro" id="IPR001353">
    <property type="entry name" value="Proteasome_sua/b"/>
</dbReference>
<dbReference type="Proteomes" id="UP000728185">
    <property type="component" value="Unassembled WGS sequence"/>
</dbReference>
<dbReference type="PANTHER" id="PTHR32194:SF10">
    <property type="entry name" value="PROTEASOME SUBUNIT BETA TYPE-3"/>
    <property type="match status" value="1"/>
</dbReference>
<dbReference type="Pfam" id="PF00227">
    <property type="entry name" value="Proteasome"/>
    <property type="match status" value="1"/>
</dbReference>